<dbReference type="GO" id="GO:0006511">
    <property type="term" value="P:ubiquitin-dependent protein catabolic process"/>
    <property type="evidence" value="ECO:0007669"/>
    <property type="project" value="TreeGrafter"/>
</dbReference>
<dbReference type="Proteomes" id="UP000290289">
    <property type="component" value="Chromosome 4"/>
</dbReference>
<dbReference type="InterPro" id="IPR001841">
    <property type="entry name" value="Znf_RING"/>
</dbReference>
<dbReference type="GO" id="GO:0061630">
    <property type="term" value="F:ubiquitin protein ligase activity"/>
    <property type="evidence" value="ECO:0007669"/>
    <property type="project" value="TreeGrafter"/>
</dbReference>
<evidence type="ECO:0000259" key="2">
    <source>
        <dbReference type="PROSITE" id="PS50089"/>
    </source>
</evidence>
<dbReference type="Pfam" id="PF14599">
    <property type="entry name" value="zinc_ribbon_6"/>
    <property type="match status" value="1"/>
</dbReference>
<keyword evidence="4" id="KW-1185">Reference proteome</keyword>
<organism evidence="3 4">
    <name type="scientific">Malus domestica</name>
    <name type="common">Apple</name>
    <name type="synonym">Pyrus malus</name>
    <dbReference type="NCBI Taxonomy" id="3750"/>
    <lineage>
        <taxon>Eukaryota</taxon>
        <taxon>Viridiplantae</taxon>
        <taxon>Streptophyta</taxon>
        <taxon>Embryophyta</taxon>
        <taxon>Tracheophyta</taxon>
        <taxon>Spermatophyta</taxon>
        <taxon>Magnoliopsida</taxon>
        <taxon>eudicotyledons</taxon>
        <taxon>Gunneridae</taxon>
        <taxon>Pentapetalae</taxon>
        <taxon>rosids</taxon>
        <taxon>fabids</taxon>
        <taxon>Rosales</taxon>
        <taxon>Rosaceae</taxon>
        <taxon>Amygdaloideae</taxon>
        <taxon>Maleae</taxon>
        <taxon>Malus</taxon>
    </lineage>
</organism>
<comment type="caution">
    <text evidence="3">The sequence shown here is derived from an EMBL/GenBank/DDBJ whole genome shotgun (WGS) entry which is preliminary data.</text>
</comment>
<sequence length="312" mass="35443">MDGGFEPQVSIDDDHSHQKVNSLTDMESGNFGAPCCDGIFDCRHCHNEAKRLLLQPARLLLLSNVLSSMWCAAPRGRTSSSKGPLRLFPWLPRGRATPLTPLWLRLWLQRTSKVISMASKRSFAPCATPNKMFSNTVSSVGFAWETIFAPNASSLTMMFQRNSIIVTDVIFAGCCYSKAMKDSHNCVENVMHHNCPVCFEFLFDTREDITVLRCGHNIHLECVKEMERHYQYSCPVCSKSFRNMSRVWEKLDEEVAGTPMPQKYQNKMLSVWILCNDCGETSQVNFHIVAHKCLKCKSYNTRKTQRASVILV</sequence>
<dbReference type="GO" id="GO:0016567">
    <property type="term" value="P:protein ubiquitination"/>
    <property type="evidence" value="ECO:0007669"/>
    <property type="project" value="TreeGrafter"/>
</dbReference>
<dbReference type="GO" id="GO:0008270">
    <property type="term" value="F:zinc ion binding"/>
    <property type="evidence" value="ECO:0007669"/>
    <property type="project" value="UniProtKB-KW"/>
</dbReference>
<keyword evidence="1" id="KW-0863">Zinc-finger</keyword>
<reference evidence="3 4" key="1">
    <citation type="submission" date="2018-10" db="EMBL/GenBank/DDBJ databases">
        <title>A high-quality apple genome assembly.</title>
        <authorList>
            <person name="Hu J."/>
        </authorList>
    </citation>
    <scope>NUCLEOTIDE SEQUENCE [LARGE SCALE GENOMIC DNA]</scope>
    <source>
        <strain evidence="4">cv. HFTH1</strain>
        <tissue evidence="3">Young leaf</tissue>
    </source>
</reference>
<dbReference type="PANTHER" id="PTHR21319:SF54">
    <property type="entry name" value="E3 UBIQUITIN-PROTEIN LIGASE RZFP34-LIKE"/>
    <property type="match status" value="1"/>
</dbReference>
<proteinExistence type="predicted"/>
<dbReference type="Pfam" id="PF13639">
    <property type="entry name" value="zf-RING_2"/>
    <property type="match status" value="1"/>
</dbReference>
<evidence type="ECO:0000256" key="1">
    <source>
        <dbReference type="PROSITE-ProRule" id="PRU00175"/>
    </source>
</evidence>
<name>A0A498K1D0_MALDO</name>
<dbReference type="InterPro" id="IPR039512">
    <property type="entry name" value="RCHY1_zinc-ribbon"/>
</dbReference>
<dbReference type="PROSITE" id="PS50089">
    <property type="entry name" value="ZF_RING_2"/>
    <property type="match status" value="1"/>
</dbReference>
<keyword evidence="1" id="KW-0479">Metal-binding</keyword>
<dbReference type="EMBL" id="RDQH01000330">
    <property type="protein sequence ID" value="RXI01197.1"/>
    <property type="molecule type" value="Genomic_DNA"/>
</dbReference>
<protein>
    <recommendedName>
        <fullName evidence="2">RING-type domain-containing protein</fullName>
    </recommendedName>
</protein>
<dbReference type="GO" id="GO:0005634">
    <property type="term" value="C:nucleus"/>
    <property type="evidence" value="ECO:0007669"/>
    <property type="project" value="TreeGrafter"/>
</dbReference>
<dbReference type="SUPFAM" id="SSF57850">
    <property type="entry name" value="RING/U-box"/>
    <property type="match status" value="1"/>
</dbReference>
<feature type="domain" description="RING-type" evidence="2">
    <location>
        <begin position="195"/>
        <end position="238"/>
    </location>
</feature>
<evidence type="ECO:0000313" key="3">
    <source>
        <dbReference type="EMBL" id="RXI01197.1"/>
    </source>
</evidence>
<gene>
    <name evidence="3" type="ORF">DVH24_001431</name>
</gene>
<dbReference type="InterPro" id="IPR037274">
    <property type="entry name" value="Znf_CHY_sf"/>
</dbReference>
<dbReference type="SUPFAM" id="SSF161219">
    <property type="entry name" value="CHY zinc finger-like"/>
    <property type="match status" value="1"/>
</dbReference>
<dbReference type="CDD" id="cd16464">
    <property type="entry name" value="RING-H2_Pirh2-like"/>
    <property type="match status" value="1"/>
</dbReference>
<keyword evidence="1" id="KW-0862">Zinc</keyword>
<dbReference type="Gene3D" id="2.20.28.10">
    <property type="match status" value="1"/>
</dbReference>
<accession>A0A498K1D0</accession>
<dbReference type="PANTHER" id="PTHR21319">
    <property type="entry name" value="RING FINGER AND CHY ZINC FINGER DOMAIN-CONTAINING PROTEIN 1"/>
    <property type="match status" value="1"/>
</dbReference>
<dbReference type="InterPro" id="IPR013083">
    <property type="entry name" value="Znf_RING/FYVE/PHD"/>
</dbReference>
<evidence type="ECO:0000313" key="4">
    <source>
        <dbReference type="Proteomes" id="UP000290289"/>
    </source>
</evidence>
<dbReference type="Gene3D" id="3.30.40.10">
    <property type="entry name" value="Zinc/RING finger domain, C3HC4 (zinc finger)"/>
    <property type="match status" value="1"/>
</dbReference>
<dbReference type="SMART" id="SM00184">
    <property type="entry name" value="RING"/>
    <property type="match status" value="1"/>
</dbReference>
<dbReference type="STRING" id="3750.A0A498K1D0"/>
<dbReference type="AlphaFoldDB" id="A0A498K1D0"/>